<name>A0ABD3K7F8_EUCGL</name>
<comment type="caution">
    <text evidence="2">The sequence shown here is derived from an EMBL/GenBank/DDBJ whole genome shotgun (WGS) entry which is preliminary data.</text>
</comment>
<accession>A0ABD3K7F8</accession>
<dbReference type="EMBL" id="JBJKBG010000007">
    <property type="protein sequence ID" value="KAL3732641.1"/>
    <property type="molecule type" value="Genomic_DNA"/>
</dbReference>
<feature type="region of interest" description="Disordered" evidence="1">
    <location>
        <begin position="80"/>
        <end position="163"/>
    </location>
</feature>
<evidence type="ECO:0000313" key="3">
    <source>
        <dbReference type="Proteomes" id="UP001634007"/>
    </source>
</evidence>
<dbReference type="Proteomes" id="UP001634007">
    <property type="component" value="Unassembled WGS sequence"/>
</dbReference>
<dbReference type="AlphaFoldDB" id="A0ABD3K7F8"/>
<proteinExistence type="predicted"/>
<organism evidence="2 3">
    <name type="scientific">Eucalyptus globulus</name>
    <name type="common">Tasmanian blue gum</name>
    <dbReference type="NCBI Taxonomy" id="34317"/>
    <lineage>
        <taxon>Eukaryota</taxon>
        <taxon>Viridiplantae</taxon>
        <taxon>Streptophyta</taxon>
        <taxon>Embryophyta</taxon>
        <taxon>Tracheophyta</taxon>
        <taxon>Spermatophyta</taxon>
        <taxon>Magnoliopsida</taxon>
        <taxon>eudicotyledons</taxon>
        <taxon>Gunneridae</taxon>
        <taxon>Pentapetalae</taxon>
        <taxon>rosids</taxon>
        <taxon>malvids</taxon>
        <taxon>Myrtales</taxon>
        <taxon>Myrtaceae</taxon>
        <taxon>Myrtoideae</taxon>
        <taxon>Eucalypteae</taxon>
        <taxon>Eucalyptus</taxon>
    </lineage>
</organism>
<feature type="compositionally biased region" description="Acidic residues" evidence="1">
    <location>
        <begin position="126"/>
        <end position="163"/>
    </location>
</feature>
<reference evidence="2 3" key="1">
    <citation type="submission" date="2024-11" db="EMBL/GenBank/DDBJ databases">
        <title>Chromosome-level genome assembly of Eucalyptus globulus Labill. provides insights into its genome evolution.</title>
        <authorList>
            <person name="Li X."/>
        </authorList>
    </citation>
    <scope>NUCLEOTIDE SEQUENCE [LARGE SCALE GENOMIC DNA]</scope>
    <source>
        <strain evidence="2">CL2024</strain>
        <tissue evidence="2">Fresh tender leaves</tissue>
    </source>
</reference>
<gene>
    <name evidence="2" type="ORF">ACJRO7_029309</name>
</gene>
<feature type="compositionally biased region" description="Basic and acidic residues" evidence="1">
    <location>
        <begin position="81"/>
        <end position="100"/>
    </location>
</feature>
<evidence type="ECO:0000256" key="1">
    <source>
        <dbReference type="SAM" id="MobiDB-lite"/>
    </source>
</evidence>
<feature type="compositionally biased region" description="Polar residues" evidence="1">
    <location>
        <begin position="105"/>
        <end position="115"/>
    </location>
</feature>
<evidence type="ECO:0000313" key="2">
    <source>
        <dbReference type="EMBL" id="KAL3732641.1"/>
    </source>
</evidence>
<keyword evidence="3" id="KW-1185">Reference proteome</keyword>
<sequence length="163" mass="18771">MHFGIPEEVTEIGYHFLIHPHPEGLEYVLVKSTIWVDVSRDGLVPHKYRSWYRHYHDGRREGLIPKGDVPLFVLDAAFGEKTADPKDGAVTDAKDPKLGDDPDSPEQSVVDSSWSMEKCEVVEEKEYLEENLEEEPEEDPEEESEEESEEDPKEDPEYDPDED</sequence>
<protein>
    <submittedName>
        <fullName evidence="2">Uncharacterized protein</fullName>
    </submittedName>
</protein>